<gene>
    <name evidence="3" type="ORF">BBK36DRAFT_1010527</name>
</gene>
<keyword evidence="2" id="KW-1133">Transmembrane helix</keyword>
<keyword evidence="2" id="KW-0472">Membrane</keyword>
<dbReference type="GeneID" id="36596981"/>
<evidence type="ECO:0000313" key="3">
    <source>
        <dbReference type="EMBL" id="PTB64065.1"/>
    </source>
</evidence>
<evidence type="ECO:0000256" key="1">
    <source>
        <dbReference type="SAM" id="MobiDB-lite"/>
    </source>
</evidence>
<feature type="transmembrane region" description="Helical" evidence="2">
    <location>
        <begin position="46"/>
        <end position="68"/>
    </location>
</feature>
<dbReference type="Proteomes" id="UP000241546">
    <property type="component" value="Unassembled WGS sequence"/>
</dbReference>
<accession>A0A2T4B425</accession>
<keyword evidence="4" id="KW-1185">Reference proteome</keyword>
<protein>
    <submittedName>
        <fullName evidence="3">Uncharacterized protein</fullName>
    </submittedName>
</protein>
<evidence type="ECO:0000256" key="2">
    <source>
        <dbReference type="SAM" id="Phobius"/>
    </source>
</evidence>
<dbReference type="EMBL" id="KZ680217">
    <property type="protein sequence ID" value="PTB64065.1"/>
    <property type="molecule type" value="Genomic_DNA"/>
</dbReference>
<keyword evidence="2" id="KW-0812">Transmembrane</keyword>
<dbReference type="RefSeq" id="XP_024747385.1">
    <property type="nucleotide sequence ID" value="XM_024888862.1"/>
</dbReference>
<sequence>MSCIRATTGPHGQQVVIGEHSNWCSASKLPCALDRPLPHTHSSFPLLSLAACHCVLSLSFWAICNWVWALGLSQRPRGGPRGQGKRRLPYSQYRMRQKL</sequence>
<feature type="region of interest" description="Disordered" evidence="1">
    <location>
        <begin position="73"/>
        <end position="99"/>
    </location>
</feature>
<proteinExistence type="predicted"/>
<reference evidence="4" key="1">
    <citation type="submission" date="2016-07" db="EMBL/GenBank/DDBJ databases">
        <title>Multiple horizontal gene transfer events from other fungi enriched the ability of initially mycotrophic Trichoderma (Ascomycota) to feed on dead plant biomass.</title>
        <authorList>
            <consortium name="DOE Joint Genome Institute"/>
            <person name="Atanasova L."/>
            <person name="Chenthamara K."/>
            <person name="Zhang J."/>
            <person name="Grujic M."/>
            <person name="Henrissat B."/>
            <person name="Kuo A."/>
            <person name="Aerts A."/>
            <person name="Salamov A."/>
            <person name="Lipzen A."/>
            <person name="Labutti K."/>
            <person name="Barry K."/>
            <person name="Miao Y."/>
            <person name="Rahimi M.J."/>
            <person name="Shen Q."/>
            <person name="Grigoriev I.V."/>
            <person name="Kubicek C.P."/>
            <person name="Druzhinina I.S."/>
        </authorList>
    </citation>
    <scope>NUCLEOTIDE SEQUENCE [LARGE SCALE GENOMIC DNA]</scope>
    <source>
        <strain evidence="4">TUCIM 6016</strain>
    </source>
</reference>
<organism evidence="3 4">
    <name type="scientific">Trichoderma citrinoviride</name>
    <dbReference type="NCBI Taxonomy" id="58853"/>
    <lineage>
        <taxon>Eukaryota</taxon>
        <taxon>Fungi</taxon>
        <taxon>Dikarya</taxon>
        <taxon>Ascomycota</taxon>
        <taxon>Pezizomycotina</taxon>
        <taxon>Sordariomycetes</taxon>
        <taxon>Hypocreomycetidae</taxon>
        <taxon>Hypocreales</taxon>
        <taxon>Hypocreaceae</taxon>
        <taxon>Trichoderma</taxon>
    </lineage>
</organism>
<dbReference type="AlphaFoldDB" id="A0A2T4B425"/>
<evidence type="ECO:0000313" key="4">
    <source>
        <dbReference type="Proteomes" id="UP000241546"/>
    </source>
</evidence>
<name>A0A2T4B425_9HYPO</name>